<keyword evidence="3" id="KW-1185">Reference proteome</keyword>
<evidence type="ECO:0000313" key="3">
    <source>
        <dbReference type="Proteomes" id="UP001358586"/>
    </source>
</evidence>
<evidence type="ECO:0000256" key="1">
    <source>
        <dbReference type="SAM" id="Phobius"/>
    </source>
</evidence>
<feature type="transmembrane region" description="Helical" evidence="1">
    <location>
        <begin position="59"/>
        <end position="79"/>
    </location>
</feature>
<reference evidence="2 3" key="1">
    <citation type="submission" date="2023-03" db="EMBL/GenBank/DDBJ databases">
        <title>WGS of Gossypium arboreum.</title>
        <authorList>
            <person name="Yu D."/>
        </authorList>
    </citation>
    <scope>NUCLEOTIDE SEQUENCE [LARGE SCALE GENOMIC DNA]</scope>
    <source>
        <tissue evidence="2">Leaf</tissue>
    </source>
</reference>
<accession>A0ABR0MZ60</accession>
<keyword evidence="1" id="KW-0472">Membrane</keyword>
<dbReference type="EMBL" id="JARKNE010000011">
    <property type="protein sequence ID" value="KAK5782925.1"/>
    <property type="molecule type" value="Genomic_DNA"/>
</dbReference>
<protein>
    <submittedName>
        <fullName evidence="2">Uncharacterized protein</fullName>
    </submittedName>
</protein>
<comment type="caution">
    <text evidence="2">The sequence shown here is derived from an EMBL/GenBank/DDBJ whole genome shotgun (WGS) entry which is preliminary data.</text>
</comment>
<dbReference type="Proteomes" id="UP001358586">
    <property type="component" value="Chromosome 11"/>
</dbReference>
<evidence type="ECO:0000313" key="2">
    <source>
        <dbReference type="EMBL" id="KAK5782925.1"/>
    </source>
</evidence>
<proteinExistence type="predicted"/>
<gene>
    <name evidence="2" type="ORF">PVK06_037430</name>
</gene>
<organism evidence="2 3">
    <name type="scientific">Gossypium arboreum</name>
    <name type="common">Tree cotton</name>
    <name type="synonym">Gossypium nanking</name>
    <dbReference type="NCBI Taxonomy" id="29729"/>
    <lineage>
        <taxon>Eukaryota</taxon>
        <taxon>Viridiplantae</taxon>
        <taxon>Streptophyta</taxon>
        <taxon>Embryophyta</taxon>
        <taxon>Tracheophyta</taxon>
        <taxon>Spermatophyta</taxon>
        <taxon>Magnoliopsida</taxon>
        <taxon>eudicotyledons</taxon>
        <taxon>Gunneridae</taxon>
        <taxon>Pentapetalae</taxon>
        <taxon>rosids</taxon>
        <taxon>malvids</taxon>
        <taxon>Malvales</taxon>
        <taxon>Malvaceae</taxon>
        <taxon>Malvoideae</taxon>
        <taxon>Gossypium</taxon>
    </lineage>
</organism>
<name>A0ABR0MZ60_GOSAR</name>
<keyword evidence="1" id="KW-1133">Transmembrane helix</keyword>
<keyword evidence="1" id="KW-0812">Transmembrane</keyword>
<sequence length="158" mass="18746">MFLWSLLSTQNKALLANLNDGAERKNLWKHSMEIQKINVQILLEIRVYPMILKTSETVLGSWMCMITLIMVHFSHGIIIKRIIHWQGSLIQHWHKLKRVKKVLGKMNLECYSAISRRGSKILYKEYRSLLEAEECHFRQKSRVLWLKEADSSTMFFIE</sequence>